<evidence type="ECO:0000313" key="3">
    <source>
        <dbReference type="Proteomes" id="UP000027778"/>
    </source>
</evidence>
<sequence>MPFIHRFTQTTNGAITFTGNTLGYADGSTDIGAFLTTDTSKQVSGYPAGSTLNWQENSSLAVLRIPVDSEVLYAELIWGGSTKDQYTDVRSAINTSISFTTPAATLSIAPDAFTAREESVFGGQVFYVRSANVTEFVQKGGAGTYIVGGVPGTVRDCTFFLASTNTVGWTLAVAYKHPLLKIRNMNIYVGSQVISMSNPPVDELIYNFKTPEGGDIQGRVMLTALEGNSNLPGDRFEFGPDRSSLSVISGPNNPGTNFFASQINDDQGNLDTSGTAGTLNKPIGSDGFGVRSGWDITNVDISHTLHHGQTEAIARIATAQDTYLVSGYGVQIDANSPIVKMNKSADKKQAVVGEVVTYTLEVKNDGYVDATNVMFQDHLDPELEYLPDSLRIRGVAWPGQDIAKGVNIGTLAVGETVIITYQAKIIKEPEDKVVHNQASMTFDFQSRPDLPISTATSVSNKPGIEVIEPPNCEEGKNQIIQTIADAEQNIARIMRTEAEKIEVAARAFGDKKIEVQDLIAVNESVADMLDSLIALESVLKDKLAVTQEICDFCS</sequence>
<dbReference type="RefSeq" id="WP_033676097.1">
    <property type="nucleotide sequence ID" value="NZ_JOTM01000020.1"/>
</dbReference>
<protein>
    <submittedName>
        <fullName evidence="2">Reticulocyte-binding protein</fullName>
    </submittedName>
</protein>
<dbReference type="eggNOG" id="COG1361">
    <property type="taxonomic scope" value="Bacteria"/>
</dbReference>
<dbReference type="PANTHER" id="PTHR34819">
    <property type="entry name" value="LARGE CYSTEINE-RICH PERIPLASMIC PROTEIN OMCB"/>
    <property type="match status" value="1"/>
</dbReference>
<feature type="domain" description="DUF11" evidence="1">
    <location>
        <begin position="340"/>
        <end position="441"/>
    </location>
</feature>
<dbReference type="InterPro" id="IPR008966">
    <property type="entry name" value="Adhesion_dom_sf"/>
</dbReference>
<dbReference type="OrthoDB" id="1751088at2"/>
<dbReference type="InterPro" id="IPR001434">
    <property type="entry name" value="OmcB-like_DUF11"/>
</dbReference>
<dbReference type="Proteomes" id="UP000027778">
    <property type="component" value="Unassembled WGS sequence"/>
</dbReference>
<dbReference type="Pfam" id="PF26595">
    <property type="entry name" value="A_ENA"/>
    <property type="match status" value="1"/>
</dbReference>
<dbReference type="Gene3D" id="2.60.40.740">
    <property type="match status" value="1"/>
</dbReference>
<proteinExistence type="predicted"/>
<dbReference type="EMBL" id="JOTM01000020">
    <property type="protein sequence ID" value="KEK23076.1"/>
    <property type="molecule type" value="Genomic_DNA"/>
</dbReference>
<dbReference type="NCBIfam" id="TIGR01451">
    <property type="entry name" value="B_ant_repeat"/>
    <property type="match status" value="1"/>
</dbReference>
<dbReference type="SUPFAM" id="SSF49401">
    <property type="entry name" value="Bacterial adhesins"/>
    <property type="match status" value="1"/>
</dbReference>
<gene>
    <name evidence="2" type="ORF">BAGA_13780</name>
</gene>
<evidence type="ECO:0000313" key="2">
    <source>
        <dbReference type="EMBL" id="KEK23076.1"/>
    </source>
</evidence>
<dbReference type="InterPro" id="IPR058705">
    <property type="entry name" value="A_ENA"/>
</dbReference>
<dbReference type="InterPro" id="IPR051172">
    <property type="entry name" value="Chlamydia_OmcB"/>
</dbReference>
<dbReference type="Pfam" id="PF01345">
    <property type="entry name" value="DUF11"/>
    <property type="match status" value="1"/>
</dbReference>
<name>A0A073K967_9BACI</name>
<dbReference type="PANTHER" id="PTHR34819:SF3">
    <property type="entry name" value="CELL SURFACE PROTEIN"/>
    <property type="match status" value="1"/>
</dbReference>
<evidence type="ECO:0000259" key="1">
    <source>
        <dbReference type="Pfam" id="PF01345"/>
    </source>
</evidence>
<organism evidence="2 3">
    <name type="scientific">Bacillus gaemokensis</name>
    <dbReference type="NCBI Taxonomy" id="574375"/>
    <lineage>
        <taxon>Bacteria</taxon>
        <taxon>Bacillati</taxon>
        <taxon>Bacillota</taxon>
        <taxon>Bacilli</taxon>
        <taxon>Bacillales</taxon>
        <taxon>Bacillaceae</taxon>
        <taxon>Bacillus</taxon>
        <taxon>Bacillus cereus group</taxon>
    </lineage>
</organism>
<dbReference type="STRING" id="574375.AZF08_23505"/>
<keyword evidence="3" id="KW-1185">Reference proteome</keyword>
<reference evidence="2 3" key="1">
    <citation type="submission" date="2014-06" db="EMBL/GenBank/DDBJ databases">
        <title>Draft genome sequence of Bacillus gaemokensis JCM 15801 (MCCC 1A00707).</title>
        <authorList>
            <person name="Lai Q."/>
            <person name="Liu Y."/>
            <person name="Shao Z."/>
        </authorList>
    </citation>
    <scope>NUCLEOTIDE SEQUENCE [LARGE SCALE GENOMIC DNA]</scope>
    <source>
        <strain evidence="2 3">JCM 15801</strain>
    </source>
</reference>
<comment type="caution">
    <text evidence="2">The sequence shown here is derived from an EMBL/GenBank/DDBJ whole genome shotgun (WGS) entry which is preliminary data.</text>
</comment>
<accession>A0A073K967</accession>
<dbReference type="AlphaFoldDB" id="A0A073K967"/>
<dbReference type="InterPro" id="IPR047589">
    <property type="entry name" value="DUF11_rpt"/>
</dbReference>